<proteinExistence type="predicted"/>
<dbReference type="EMBL" id="GBRH01180759">
    <property type="protein sequence ID" value="JAE17137.1"/>
    <property type="molecule type" value="Transcribed_RNA"/>
</dbReference>
<evidence type="ECO:0000313" key="1">
    <source>
        <dbReference type="EMBL" id="JAE17137.1"/>
    </source>
</evidence>
<dbReference type="AlphaFoldDB" id="A0A0A9FY15"/>
<reference evidence="1" key="1">
    <citation type="submission" date="2014-09" db="EMBL/GenBank/DDBJ databases">
        <authorList>
            <person name="Magalhaes I.L.F."/>
            <person name="Oliveira U."/>
            <person name="Santos F.R."/>
            <person name="Vidigal T.H.D.A."/>
            <person name="Brescovit A.D."/>
            <person name="Santos A.J."/>
        </authorList>
    </citation>
    <scope>NUCLEOTIDE SEQUENCE</scope>
    <source>
        <tissue evidence="1">Shoot tissue taken approximately 20 cm above the soil surface</tissue>
    </source>
</reference>
<sequence length="27" mass="3333">MDQANRLRKFMTCITVKSWIRPTDKRH</sequence>
<accession>A0A0A9FY15</accession>
<name>A0A0A9FY15_ARUDO</name>
<protein>
    <submittedName>
        <fullName evidence="1">Uncharacterized protein</fullName>
    </submittedName>
</protein>
<organism evidence="1">
    <name type="scientific">Arundo donax</name>
    <name type="common">Giant reed</name>
    <name type="synonym">Donax arundinaceus</name>
    <dbReference type="NCBI Taxonomy" id="35708"/>
    <lineage>
        <taxon>Eukaryota</taxon>
        <taxon>Viridiplantae</taxon>
        <taxon>Streptophyta</taxon>
        <taxon>Embryophyta</taxon>
        <taxon>Tracheophyta</taxon>
        <taxon>Spermatophyta</taxon>
        <taxon>Magnoliopsida</taxon>
        <taxon>Liliopsida</taxon>
        <taxon>Poales</taxon>
        <taxon>Poaceae</taxon>
        <taxon>PACMAD clade</taxon>
        <taxon>Arundinoideae</taxon>
        <taxon>Arundineae</taxon>
        <taxon>Arundo</taxon>
    </lineage>
</organism>
<reference evidence="1" key="2">
    <citation type="journal article" date="2015" name="Data Brief">
        <title>Shoot transcriptome of the giant reed, Arundo donax.</title>
        <authorList>
            <person name="Barrero R.A."/>
            <person name="Guerrero F.D."/>
            <person name="Moolhuijzen P."/>
            <person name="Goolsby J.A."/>
            <person name="Tidwell J."/>
            <person name="Bellgard S.E."/>
            <person name="Bellgard M.I."/>
        </authorList>
    </citation>
    <scope>NUCLEOTIDE SEQUENCE</scope>
    <source>
        <tissue evidence="1">Shoot tissue taken approximately 20 cm above the soil surface</tissue>
    </source>
</reference>